<sequence>MDEKNKIRIVLADDQPIVRQGLKYIIDSQADMEVVGEAADGKTTIEMTKNTNPDVVLMDIQMPNGTGIEATYNILDTMPYIKVVLLTTFDVQDYVFDGIRAGAVGYLLKDTDTKELLDGIRWVNQGQAIYRTAMASKALAKAISEGKNNEQNDTKPSDLPELLTGRETDVLQQMAYGRRNSEIADILHISQGTVKSHVHRIFQKLGVEDRTQAVVFSIRNGLVE</sequence>
<reference evidence="1" key="1">
    <citation type="submission" date="2025-02" db="EMBL/GenBank/DDBJ databases">
        <title>Complete genome sequences of 52 Bacillus and Priestia strains isolated from West-African fermentations and 26 reference strains from the DSMZ collection.</title>
        <authorList>
            <person name="Wiedenbein E.S."/>
            <person name="Canoy T.S."/>
            <person name="Hui Y."/>
            <person name="Parkouda C."/>
            <person name="Dawende C."/>
            <person name="Ametefe E."/>
            <person name="Jespersen L."/>
            <person name="Nielsen D.S."/>
        </authorList>
    </citation>
    <scope>NUCLEOTIDE SEQUENCE</scope>
    <source>
        <strain evidence="1">PRO33</strain>
    </source>
</reference>
<evidence type="ECO:0000313" key="2">
    <source>
        <dbReference type="Proteomes" id="UP001218488"/>
    </source>
</evidence>
<accession>A0AC61YRP4</accession>
<evidence type="ECO:0000313" key="1">
    <source>
        <dbReference type="EMBL" id="WGD97888.1"/>
    </source>
</evidence>
<name>A0AC61YRP4_BACIA</name>
<gene>
    <name evidence="1" type="ORF">P5627_00260</name>
</gene>
<dbReference type="EMBL" id="CP121752">
    <property type="protein sequence ID" value="WGD97888.1"/>
    <property type="molecule type" value="Genomic_DNA"/>
</dbReference>
<organism evidence="1 2">
    <name type="scientific">Bacillus safensis</name>
    <dbReference type="NCBI Taxonomy" id="561879"/>
    <lineage>
        <taxon>Bacteria</taxon>
        <taxon>Bacillati</taxon>
        <taxon>Bacillota</taxon>
        <taxon>Bacilli</taxon>
        <taxon>Bacillales</taxon>
        <taxon>Bacillaceae</taxon>
        <taxon>Bacillus</taxon>
    </lineage>
</organism>
<protein>
    <submittedName>
        <fullName evidence="1">Response regulator</fullName>
    </submittedName>
</protein>
<dbReference type="Proteomes" id="UP001218488">
    <property type="component" value="Chromosome"/>
</dbReference>
<proteinExistence type="predicted"/>